<dbReference type="OrthoDB" id="1714644at2759"/>
<gene>
    <name evidence="1" type="ORF">Cgig2_018516</name>
</gene>
<proteinExistence type="predicted"/>
<evidence type="ECO:0000313" key="2">
    <source>
        <dbReference type="Proteomes" id="UP001153076"/>
    </source>
</evidence>
<name>A0A9Q1KNE4_9CARY</name>
<dbReference type="Proteomes" id="UP001153076">
    <property type="component" value="Unassembled WGS sequence"/>
</dbReference>
<dbReference type="EMBL" id="JAKOGI010000065">
    <property type="protein sequence ID" value="KAJ8445983.1"/>
    <property type="molecule type" value="Genomic_DNA"/>
</dbReference>
<evidence type="ECO:0000313" key="1">
    <source>
        <dbReference type="EMBL" id="KAJ8445983.1"/>
    </source>
</evidence>
<reference evidence="1" key="1">
    <citation type="submission" date="2022-04" db="EMBL/GenBank/DDBJ databases">
        <title>Carnegiea gigantea Genome sequencing and assembly v2.</title>
        <authorList>
            <person name="Copetti D."/>
            <person name="Sanderson M.J."/>
            <person name="Burquez A."/>
            <person name="Wojciechowski M.F."/>
        </authorList>
    </citation>
    <scope>NUCLEOTIDE SEQUENCE</scope>
    <source>
        <strain evidence="1">SGP5-SGP5p</strain>
        <tissue evidence="1">Aerial part</tissue>
    </source>
</reference>
<sequence>MLTLRNGSGLHPFYLPGISQPVQSPQMGSLLDETSGSKGVRVFPGNQEASVRTMSGLSGKPASSDCKILMPRTSENCNSGPLFVMEPSTNAHYRPFNAPMPSKLVFLECEGTLQRSCITTITFGNESGAELILRAVLVTAKAVSNGITNSKHFVATVTEDAAETVTEFFISDCQFN</sequence>
<keyword evidence="2" id="KW-1185">Reference proteome</keyword>
<protein>
    <submittedName>
        <fullName evidence="1">Uncharacterized protein</fullName>
    </submittedName>
</protein>
<accession>A0A9Q1KNE4</accession>
<dbReference type="AlphaFoldDB" id="A0A9Q1KNE4"/>
<organism evidence="1 2">
    <name type="scientific">Carnegiea gigantea</name>
    <dbReference type="NCBI Taxonomy" id="171969"/>
    <lineage>
        <taxon>Eukaryota</taxon>
        <taxon>Viridiplantae</taxon>
        <taxon>Streptophyta</taxon>
        <taxon>Embryophyta</taxon>
        <taxon>Tracheophyta</taxon>
        <taxon>Spermatophyta</taxon>
        <taxon>Magnoliopsida</taxon>
        <taxon>eudicotyledons</taxon>
        <taxon>Gunneridae</taxon>
        <taxon>Pentapetalae</taxon>
        <taxon>Caryophyllales</taxon>
        <taxon>Cactineae</taxon>
        <taxon>Cactaceae</taxon>
        <taxon>Cactoideae</taxon>
        <taxon>Echinocereeae</taxon>
        <taxon>Carnegiea</taxon>
    </lineage>
</organism>
<comment type="caution">
    <text evidence="1">The sequence shown here is derived from an EMBL/GenBank/DDBJ whole genome shotgun (WGS) entry which is preliminary data.</text>
</comment>